<dbReference type="Pfam" id="PF14072">
    <property type="entry name" value="DndB"/>
    <property type="match status" value="1"/>
</dbReference>
<dbReference type="InterPro" id="IPR017642">
    <property type="entry name" value="DNA_S_mod_DndB"/>
</dbReference>
<name>A0A4Q5LPN9_9SPHI</name>
<dbReference type="InterPro" id="IPR017601">
    <property type="entry name" value="DGQHR-contain_dom"/>
</dbReference>
<accession>A0A4Q5LPN9</accession>
<protein>
    <submittedName>
        <fullName evidence="1">DGQHR domain-containing protein</fullName>
    </submittedName>
</protein>
<dbReference type="AlphaFoldDB" id="A0A4Q5LPN9"/>
<sequence>METIGDKANSTTIKDGRILGLPVLQNQQEFIVSVFSISQILKFTKFTNRFIVSYDEDNKPIYNEEIQREVEKGRVEKIADFLIDDPEATFPTNLVLHIPQQVIEEQLVSNGYLELFLKEEVFEEVKKEKEKENTGNIYITIIDGQHRIRGIEVAIERLVLDIDLLHKALYKNNTNETLNARLNYFQKRLDSLLKIQLVVSFFIDKSLEYQAMIFSTINRTQKRVSESLVASLFGLTTNDSPQKTALQVVLSLNSHEQSPFYNRINLYGGDYPRNESPPLSQATMIKSIVDLICENLREAERDRFKNRKELLKRNLGSQKFLPFRLWYANDSDTKISDAIYYFFTAVKKVFLDRNAKSLWEFDPQIGFKPKNILQTTVGYLALLSIMVDILKDCSERSNLNQFSLNTTVFENFLNKAKGINILDSSRYQFTSRSKNILYYDISLLIWPPISQNDERFGKLSELLKTPI</sequence>
<evidence type="ECO:0000313" key="1">
    <source>
        <dbReference type="EMBL" id="RYU91352.1"/>
    </source>
</evidence>
<dbReference type="EMBL" id="SEWG01000002">
    <property type="protein sequence ID" value="RYU91352.1"/>
    <property type="molecule type" value="Genomic_DNA"/>
</dbReference>
<reference evidence="1 2" key="1">
    <citation type="submission" date="2019-02" db="EMBL/GenBank/DDBJ databases">
        <title>Bacterial novel species Mucilaginibacter sp. 17JY9-4 isolated from soil.</title>
        <authorList>
            <person name="Jung H.-Y."/>
        </authorList>
    </citation>
    <scope>NUCLEOTIDE SEQUENCE [LARGE SCALE GENOMIC DNA]</scope>
    <source>
        <strain evidence="1 2">17JY9-4</strain>
    </source>
</reference>
<dbReference type="Proteomes" id="UP000293331">
    <property type="component" value="Unassembled WGS sequence"/>
</dbReference>
<proteinExistence type="predicted"/>
<keyword evidence="2" id="KW-1185">Reference proteome</keyword>
<dbReference type="NCBIfam" id="TIGR03187">
    <property type="entry name" value="DGQHR"/>
    <property type="match status" value="1"/>
</dbReference>
<evidence type="ECO:0000313" key="2">
    <source>
        <dbReference type="Proteomes" id="UP000293331"/>
    </source>
</evidence>
<dbReference type="RefSeq" id="WP_129875611.1">
    <property type="nucleotide sequence ID" value="NZ_SEWG01000002.1"/>
</dbReference>
<dbReference type="OrthoDB" id="9789139at2"/>
<organism evidence="1 2">
    <name type="scientific">Mucilaginibacter terrigena</name>
    <dbReference type="NCBI Taxonomy" id="2492395"/>
    <lineage>
        <taxon>Bacteria</taxon>
        <taxon>Pseudomonadati</taxon>
        <taxon>Bacteroidota</taxon>
        <taxon>Sphingobacteriia</taxon>
        <taxon>Sphingobacteriales</taxon>
        <taxon>Sphingobacteriaceae</taxon>
        <taxon>Mucilaginibacter</taxon>
    </lineage>
</organism>
<gene>
    <name evidence="1" type="ORF">EWM62_05270</name>
</gene>
<comment type="caution">
    <text evidence="1">The sequence shown here is derived from an EMBL/GenBank/DDBJ whole genome shotgun (WGS) entry which is preliminary data.</text>
</comment>
<dbReference type="CDD" id="cd16413">
    <property type="entry name" value="DGQHR_domain"/>
    <property type="match status" value="1"/>
</dbReference>